<dbReference type="InterPro" id="IPR050377">
    <property type="entry name" value="Radical_SAM_PqqE_MftC-like"/>
</dbReference>
<dbReference type="Proteomes" id="UP000229641">
    <property type="component" value="Unassembled WGS sequence"/>
</dbReference>
<evidence type="ECO:0000313" key="9">
    <source>
        <dbReference type="Proteomes" id="UP000229641"/>
    </source>
</evidence>
<dbReference type="SFLD" id="SFLDG01067">
    <property type="entry name" value="SPASM/twitch_domain_containing"/>
    <property type="match status" value="1"/>
</dbReference>
<evidence type="ECO:0000256" key="3">
    <source>
        <dbReference type="ARBA" id="ARBA00022691"/>
    </source>
</evidence>
<evidence type="ECO:0000256" key="5">
    <source>
        <dbReference type="ARBA" id="ARBA00023004"/>
    </source>
</evidence>
<organism evidence="8 9">
    <name type="scientific">Candidatus Ghiorseimicrobium undicola</name>
    <dbReference type="NCBI Taxonomy" id="1974746"/>
    <lineage>
        <taxon>Bacteria</taxon>
        <taxon>Pseudomonadati</taxon>
        <taxon>Candidatus Omnitrophota</taxon>
        <taxon>Candidatus Ghiorseimicrobium</taxon>
    </lineage>
</organism>
<dbReference type="SFLD" id="SFLDS00029">
    <property type="entry name" value="Radical_SAM"/>
    <property type="match status" value="1"/>
</dbReference>
<evidence type="ECO:0000313" key="8">
    <source>
        <dbReference type="EMBL" id="PIQ88735.1"/>
    </source>
</evidence>
<dbReference type="GO" id="GO:0046872">
    <property type="term" value="F:metal ion binding"/>
    <property type="evidence" value="ECO:0007669"/>
    <property type="project" value="UniProtKB-KW"/>
</dbReference>
<protein>
    <recommendedName>
        <fullName evidence="7">Radical SAM core domain-containing protein</fullName>
    </recommendedName>
</protein>
<keyword evidence="5" id="KW-0408">Iron</keyword>
<dbReference type="Gene3D" id="3.20.20.70">
    <property type="entry name" value="Aldolase class I"/>
    <property type="match status" value="1"/>
</dbReference>
<dbReference type="PANTHER" id="PTHR11228:SF34">
    <property type="entry name" value="TUNGSTEN-CONTAINING ALDEHYDE FERREDOXIN OXIDOREDUCTASE COFACTOR MODIFYING PROTEIN"/>
    <property type="match status" value="1"/>
</dbReference>
<dbReference type="PIRSF" id="PIRSF037420">
    <property type="entry name" value="PQQ_syn_pqqE"/>
    <property type="match status" value="1"/>
</dbReference>
<evidence type="ECO:0000256" key="6">
    <source>
        <dbReference type="ARBA" id="ARBA00023014"/>
    </source>
</evidence>
<keyword evidence="2" id="KW-0004">4Fe-4S</keyword>
<dbReference type="AlphaFoldDB" id="A0A2H0LZ19"/>
<dbReference type="InterPro" id="IPR007197">
    <property type="entry name" value="rSAM"/>
</dbReference>
<dbReference type="CDD" id="cd01335">
    <property type="entry name" value="Radical_SAM"/>
    <property type="match status" value="1"/>
</dbReference>
<dbReference type="EMBL" id="PCWA01000089">
    <property type="protein sequence ID" value="PIQ88735.1"/>
    <property type="molecule type" value="Genomic_DNA"/>
</dbReference>
<feature type="domain" description="Radical SAM core" evidence="7">
    <location>
        <begin position="5"/>
        <end position="221"/>
    </location>
</feature>
<dbReference type="InterPro" id="IPR058240">
    <property type="entry name" value="rSAM_sf"/>
</dbReference>
<name>A0A2H0LZ19_9BACT</name>
<keyword evidence="3" id="KW-0949">S-adenosyl-L-methionine</keyword>
<evidence type="ECO:0000259" key="7">
    <source>
        <dbReference type="PROSITE" id="PS51918"/>
    </source>
</evidence>
<dbReference type="PROSITE" id="PS51918">
    <property type="entry name" value="RADICAL_SAM"/>
    <property type="match status" value="1"/>
</dbReference>
<accession>A0A2H0LZ19</accession>
<keyword evidence="6" id="KW-0411">Iron-sulfur</keyword>
<dbReference type="SUPFAM" id="SSF102114">
    <property type="entry name" value="Radical SAM enzymes"/>
    <property type="match status" value="1"/>
</dbReference>
<evidence type="ECO:0000256" key="2">
    <source>
        <dbReference type="ARBA" id="ARBA00022485"/>
    </source>
</evidence>
<comment type="cofactor">
    <cofactor evidence="1">
        <name>[4Fe-4S] cluster</name>
        <dbReference type="ChEBI" id="CHEBI:49883"/>
    </cofactor>
</comment>
<gene>
    <name evidence="8" type="ORF">COV72_06645</name>
</gene>
<proteinExistence type="predicted"/>
<dbReference type="GO" id="GO:0003824">
    <property type="term" value="F:catalytic activity"/>
    <property type="evidence" value="ECO:0007669"/>
    <property type="project" value="InterPro"/>
</dbReference>
<dbReference type="PANTHER" id="PTHR11228">
    <property type="entry name" value="RADICAL SAM DOMAIN PROTEIN"/>
    <property type="match status" value="1"/>
</dbReference>
<keyword evidence="4" id="KW-0479">Metal-binding</keyword>
<dbReference type="Pfam" id="PF04055">
    <property type="entry name" value="Radical_SAM"/>
    <property type="match status" value="1"/>
</dbReference>
<evidence type="ECO:0000256" key="4">
    <source>
        <dbReference type="ARBA" id="ARBA00022723"/>
    </source>
</evidence>
<dbReference type="GO" id="GO:0051539">
    <property type="term" value="F:4 iron, 4 sulfur cluster binding"/>
    <property type="evidence" value="ECO:0007669"/>
    <property type="project" value="UniProtKB-KW"/>
</dbReference>
<dbReference type="InterPro" id="IPR013785">
    <property type="entry name" value="Aldolase_TIM"/>
</dbReference>
<reference evidence="8 9" key="1">
    <citation type="submission" date="2017-09" db="EMBL/GenBank/DDBJ databases">
        <title>Depth-based differentiation of microbial function through sediment-hosted aquifers and enrichment of novel symbionts in the deep terrestrial subsurface.</title>
        <authorList>
            <person name="Probst A.J."/>
            <person name="Ladd B."/>
            <person name="Jarett J.K."/>
            <person name="Geller-Mcgrath D.E."/>
            <person name="Sieber C.M."/>
            <person name="Emerson J.B."/>
            <person name="Anantharaman K."/>
            <person name="Thomas B.C."/>
            <person name="Malmstrom R."/>
            <person name="Stieglmeier M."/>
            <person name="Klingl A."/>
            <person name="Woyke T."/>
            <person name="Ryan C.M."/>
            <person name="Banfield J.F."/>
        </authorList>
    </citation>
    <scope>NUCLEOTIDE SEQUENCE [LARGE SCALE GENOMIC DNA]</scope>
    <source>
        <strain evidence="8">CG11_big_fil_rev_8_21_14_0_20_42_13</strain>
    </source>
</reference>
<comment type="caution">
    <text evidence="8">The sequence shown here is derived from an EMBL/GenBank/DDBJ whole genome shotgun (WGS) entry which is preliminary data.</text>
</comment>
<evidence type="ECO:0000256" key="1">
    <source>
        <dbReference type="ARBA" id="ARBA00001966"/>
    </source>
</evidence>
<dbReference type="InterPro" id="IPR017200">
    <property type="entry name" value="PqqE-like"/>
</dbReference>
<sequence>MLNMFSPVKRLDLKVGYSCVNDCKFCVVADKRHLLDKNTGEIKRELFDSHNEGIRDVVFTGGEVTVRGDIFDIVSFAKEIGYLNIQIQTNGRRFSSFDFTKEMVRAGMSELSPALHGASAEVHDSLTRRPGSWRQTVLGIHNAKKLQVRVITNTVITKANYKTLPEIASLLVKLKVDQFQFAFVHIMGNARRRYREVVPRVSEAVPYIKNALDVGIKAGVRVMAEAMPFCMMDGYEKYISEFHIPSVQIKEVGWKVDNFTFVRKTHGKKKFLQCLKCKWYTICEGPWKEYPELFGDEEFKPVLIKKDRPAA</sequence>